<gene>
    <name evidence="4" type="ORF">H8E19_12485</name>
</gene>
<dbReference type="PROSITE" id="PS50110">
    <property type="entry name" value="RESPONSE_REGULATORY"/>
    <property type="match status" value="1"/>
</dbReference>
<evidence type="ECO:0000256" key="1">
    <source>
        <dbReference type="ARBA" id="ARBA00022553"/>
    </source>
</evidence>
<comment type="caution">
    <text evidence="4">The sequence shown here is derived from an EMBL/GenBank/DDBJ whole genome shotgun (WGS) entry which is preliminary data.</text>
</comment>
<sequence length="169" mass="19326">MSDNGLLDGKKILIVDDEPDVLDVLEEMLDMCKVVKASSFDEAKKYLESDDFDMAILDIMGVDGYKLLNIAKRRKITAVMLTANALSPDNLVKSIKEGADSYLPKEEMSKITTFLIDILKSQDEGESTWEPWNKRLSSSYFSKKWGGDWKDQDREFWQKFKAGKTKKKP</sequence>
<accession>A0A8J6N2H4</accession>
<dbReference type="SUPFAM" id="SSF52172">
    <property type="entry name" value="CheY-like"/>
    <property type="match status" value="1"/>
</dbReference>
<evidence type="ECO:0000256" key="2">
    <source>
        <dbReference type="PROSITE-ProRule" id="PRU00169"/>
    </source>
</evidence>
<dbReference type="InterPro" id="IPR050595">
    <property type="entry name" value="Bact_response_regulator"/>
</dbReference>
<dbReference type="AlphaFoldDB" id="A0A8J6N2H4"/>
<feature type="domain" description="Response regulatory" evidence="3">
    <location>
        <begin position="11"/>
        <end position="120"/>
    </location>
</feature>
<dbReference type="InterPro" id="IPR011006">
    <property type="entry name" value="CheY-like_superfamily"/>
</dbReference>
<keyword evidence="1 2" id="KW-0597">Phosphoprotein</keyword>
<evidence type="ECO:0000313" key="5">
    <source>
        <dbReference type="Proteomes" id="UP000650524"/>
    </source>
</evidence>
<dbReference type="PANTHER" id="PTHR44591">
    <property type="entry name" value="STRESS RESPONSE REGULATOR PROTEIN 1"/>
    <property type="match status" value="1"/>
</dbReference>
<dbReference type="Proteomes" id="UP000650524">
    <property type="component" value="Unassembled WGS sequence"/>
</dbReference>
<dbReference type="Gene3D" id="3.40.50.2300">
    <property type="match status" value="1"/>
</dbReference>
<evidence type="ECO:0000259" key="3">
    <source>
        <dbReference type="PROSITE" id="PS50110"/>
    </source>
</evidence>
<dbReference type="Pfam" id="PF00072">
    <property type="entry name" value="Response_reg"/>
    <property type="match status" value="1"/>
</dbReference>
<dbReference type="SMART" id="SM00448">
    <property type="entry name" value="REC"/>
    <property type="match status" value="1"/>
</dbReference>
<evidence type="ECO:0000313" key="4">
    <source>
        <dbReference type="EMBL" id="MBC8178214.1"/>
    </source>
</evidence>
<dbReference type="CDD" id="cd00156">
    <property type="entry name" value="REC"/>
    <property type="match status" value="1"/>
</dbReference>
<dbReference type="PANTHER" id="PTHR44591:SF3">
    <property type="entry name" value="RESPONSE REGULATORY DOMAIN-CONTAINING PROTEIN"/>
    <property type="match status" value="1"/>
</dbReference>
<dbReference type="EMBL" id="JACNJD010000265">
    <property type="protein sequence ID" value="MBC8178214.1"/>
    <property type="molecule type" value="Genomic_DNA"/>
</dbReference>
<protein>
    <submittedName>
        <fullName evidence="4">Response regulator</fullName>
    </submittedName>
</protein>
<feature type="modified residue" description="4-aspartylphosphate" evidence="2">
    <location>
        <position position="58"/>
    </location>
</feature>
<dbReference type="InterPro" id="IPR001789">
    <property type="entry name" value="Sig_transdc_resp-reg_receiver"/>
</dbReference>
<proteinExistence type="predicted"/>
<organism evidence="4 5">
    <name type="scientific">Candidatus Desulfacyla euxinica</name>
    <dbReference type="NCBI Taxonomy" id="2841693"/>
    <lineage>
        <taxon>Bacteria</taxon>
        <taxon>Deltaproteobacteria</taxon>
        <taxon>Candidatus Desulfacyla</taxon>
    </lineage>
</organism>
<dbReference type="GO" id="GO:0000160">
    <property type="term" value="P:phosphorelay signal transduction system"/>
    <property type="evidence" value="ECO:0007669"/>
    <property type="project" value="InterPro"/>
</dbReference>
<name>A0A8J6N2H4_9DELT</name>
<reference evidence="4 5" key="1">
    <citation type="submission" date="2020-08" db="EMBL/GenBank/DDBJ databases">
        <title>Bridging the membrane lipid divide: bacteria of the FCB group superphylum have the potential to synthesize archaeal ether lipids.</title>
        <authorList>
            <person name="Villanueva L."/>
            <person name="Von Meijenfeldt F.A.B."/>
            <person name="Westbye A.B."/>
            <person name="Yadav S."/>
            <person name="Hopmans E.C."/>
            <person name="Dutilh B.E."/>
            <person name="Sinninghe Damste J.S."/>
        </authorList>
    </citation>
    <scope>NUCLEOTIDE SEQUENCE [LARGE SCALE GENOMIC DNA]</scope>
    <source>
        <strain evidence="4">NIOZ-UU27</strain>
    </source>
</reference>